<evidence type="ECO:0000256" key="1">
    <source>
        <dbReference type="ARBA" id="ARBA00004429"/>
    </source>
</evidence>
<evidence type="ECO:0000313" key="11">
    <source>
        <dbReference type="Proteomes" id="UP000182983"/>
    </source>
</evidence>
<evidence type="ECO:0000256" key="5">
    <source>
        <dbReference type="PROSITE-ProRule" id="PRU00284"/>
    </source>
</evidence>
<evidence type="ECO:0000259" key="8">
    <source>
        <dbReference type="PROSITE" id="PS50192"/>
    </source>
</evidence>
<dbReference type="InterPro" id="IPR004089">
    <property type="entry name" value="MCPsignal_dom"/>
</dbReference>
<dbReference type="RefSeq" id="WP_074767759.1">
    <property type="nucleotide sequence ID" value="NZ_FNWO01000006.1"/>
</dbReference>
<dbReference type="SMART" id="SM00304">
    <property type="entry name" value="HAMP"/>
    <property type="match status" value="2"/>
</dbReference>
<keyword evidence="6" id="KW-0812">Transmembrane</keyword>
<dbReference type="InterPro" id="IPR004090">
    <property type="entry name" value="Chemotax_Me-accpt_rcpt"/>
</dbReference>
<dbReference type="PROSITE" id="PS50885">
    <property type="entry name" value="HAMP"/>
    <property type="match status" value="1"/>
</dbReference>
<dbReference type="GO" id="GO:0004888">
    <property type="term" value="F:transmembrane signaling receptor activity"/>
    <property type="evidence" value="ECO:0007669"/>
    <property type="project" value="InterPro"/>
</dbReference>
<evidence type="ECO:0000259" key="9">
    <source>
        <dbReference type="PROSITE" id="PS50885"/>
    </source>
</evidence>
<name>A0A1H6HJM8_MAGFU</name>
<evidence type="ECO:0000256" key="6">
    <source>
        <dbReference type="SAM" id="Phobius"/>
    </source>
</evidence>
<dbReference type="Pfam" id="PF00672">
    <property type="entry name" value="HAMP"/>
    <property type="match status" value="1"/>
</dbReference>
<evidence type="ECO:0000313" key="10">
    <source>
        <dbReference type="EMBL" id="SEH35666.1"/>
    </source>
</evidence>
<evidence type="ECO:0000256" key="2">
    <source>
        <dbReference type="ARBA" id="ARBA00022519"/>
    </source>
</evidence>
<dbReference type="PROSITE" id="PS50192">
    <property type="entry name" value="T_SNARE"/>
    <property type="match status" value="1"/>
</dbReference>
<dbReference type="SMART" id="SM00283">
    <property type="entry name" value="MA"/>
    <property type="match status" value="1"/>
</dbReference>
<dbReference type="AlphaFoldDB" id="A0A1H6HJM8"/>
<evidence type="ECO:0000256" key="4">
    <source>
        <dbReference type="ARBA" id="ARBA00029447"/>
    </source>
</evidence>
<keyword evidence="6" id="KW-0472">Membrane</keyword>
<dbReference type="Gene3D" id="6.10.340.10">
    <property type="match status" value="1"/>
</dbReference>
<dbReference type="InterPro" id="IPR003660">
    <property type="entry name" value="HAMP_dom"/>
</dbReference>
<dbReference type="SUPFAM" id="SSF58104">
    <property type="entry name" value="Methyl-accepting chemotaxis protein (MCP) signaling domain"/>
    <property type="match status" value="1"/>
</dbReference>
<organism evidence="10 11">
    <name type="scientific">Magnetospirillum fulvum</name>
    <name type="common">Rhodospirillum fulvum</name>
    <dbReference type="NCBI Taxonomy" id="1082"/>
    <lineage>
        <taxon>Bacteria</taxon>
        <taxon>Pseudomonadati</taxon>
        <taxon>Pseudomonadota</taxon>
        <taxon>Alphaproteobacteria</taxon>
        <taxon>Rhodospirillales</taxon>
        <taxon>Rhodospirillaceae</taxon>
        <taxon>Magnetospirillum</taxon>
    </lineage>
</organism>
<keyword evidence="2" id="KW-1003">Cell membrane</keyword>
<dbReference type="GO" id="GO:0007165">
    <property type="term" value="P:signal transduction"/>
    <property type="evidence" value="ECO:0007669"/>
    <property type="project" value="UniProtKB-KW"/>
</dbReference>
<dbReference type="Gene3D" id="1.10.287.950">
    <property type="entry name" value="Methyl-accepting chemotaxis protein"/>
    <property type="match status" value="1"/>
</dbReference>
<dbReference type="EMBL" id="FNWO01000006">
    <property type="protein sequence ID" value="SEH35666.1"/>
    <property type="molecule type" value="Genomic_DNA"/>
</dbReference>
<comment type="similarity">
    <text evidence="4">Belongs to the methyl-accepting chemotaxis (MCP) protein family.</text>
</comment>
<protein>
    <submittedName>
        <fullName evidence="10">Methyl-accepting chemotaxis protein</fullName>
    </submittedName>
</protein>
<dbReference type="CDD" id="cd06225">
    <property type="entry name" value="HAMP"/>
    <property type="match status" value="1"/>
</dbReference>
<dbReference type="GO" id="GO:0006935">
    <property type="term" value="P:chemotaxis"/>
    <property type="evidence" value="ECO:0007669"/>
    <property type="project" value="InterPro"/>
</dbReference>
<feature type="domain" description="T-SNARE coiled-coil homology" evidence="8">
    <location>
        <begin position="458"/>
        <end position="520"/>
    </location>
</feature>
<accession>A0A1H6HJM8</accession>
<feature type="domain" description="HAMP" evidence="9">
    <location>
        <begin position="213"/>
        <end position="266"/>
    </location>
</feature>
<keyword evidence="6" id="KW-1133">Transmembrane helix</keyword>
<dbReference type="InterPro" id="IPR000727">
    <property type="entry name" value="T_SNARE_dom"/>
</dbReference>
<dbReference type="PRINTS" id="PR00260">
    <property type="entry name" value="CHEMTRNSDUCR"/>
</dbReference>
<evidence type="ECO:0000256" key="3">
    <source>
        <dbReference type="ARBA" id="ARBA00023224"/>
    </source>
</evidence>
<gene>
    <name evidence="10" type="ORF">SAMN04244559_01820</name>
</gene>
<evidence type="ECO:0000259" key="7">
    <source>
        <dbReference type="PROSITE" id="PS50111"/>
    </source>
</evidence>
<dbReference type="PANTHER" id="PTHR32089">
    <property type="entry name" value="METHYL-ACCEPTING CHEMOTAXIS PROTEIN MCPB"/>
    <property type="match status" value="1"/>
</dbReference>
<feature type="transmembrane region" description="Helical" evidence="6">
    <location>
        <begin position="192"/>
        <end position="211"/>
    </location>
</feature>
<dbReference type="Pfam" id="PF00015">
    <property type="entry name" value="MCPsignal"/>
    <property type="match status" value="1"/>
</dbReference>
<keyword evidence="11" id="KW-1185">Reference proteome</keyword>
<dbReference type="PANTHER" id="PTHR32089:SF112">
    <property type="entry name" value="LYSOZYME-LIKE PROTEIN-RELATED"/>
    <property type="match status" value="1"/>
</dbReference>
<dbReference type="GO" id="GO:0005886">
    <property type="term" value="C:plasma membrane"/>
    <property type="evidence" value="ECO:0007669"/>
    <property type="project" value="UniProtKB-SubCell"/>
</dbReference>
<reference evidence="11" key="1">
    <citation type="submission" date="2016-10" db="EMBL/GenBank/DDBJ databases">
        <authorList>
            <person name="Varghese N."/>
            <person name="Submissions S."/>
        </authorList>
    </citation>
    <scope>NUCLEOTIDE SEQUENCE [LARGE SCALE GENOMIC DNA]</scope>
    <source>
        <strain evidence="11">DSM 13234</strain>
    </source>
</reference>
<comment type="subcellular location">
    <subcellularLocation>
        <location evidence="1">Cell inner membrane</location>
        <topology evidence="1">Multi-pass membrane protein</topology>
    </subcellularLocation>
</comment>
<feature type="domain" description="Methyl-accepting transducer" evidence="7">
    <location>
        <begin position="299"/>
        <end position="528"/>
    </location>
</feature>
<keyword evidence="3 5" id="KW-0807">Transducer</keyword>
<dbReference type="PROSITE" id="PS50111">
    <property type="entry name" value="CHEMOTAXIS_TRANSDUC_2"/>
    <property type="match status" value="1"/>
</dbReference>
<feature type="transmembrane region" description="Helical" evidence="6">
    <location>
        <begin position="12"/>
        <end position="32"/>
    </location>
</feature>
<dbReference type="Proteomes" id="UP000182983">
    <property type="component" value="Unassembled WGS sequence"/>
</dbReference>
<proteinExistence type="inferred from homology"/>
<keyword evidence="2" id="KW-0997">Cell inner membrane</keyword>
<sequence length="562" mass="59614">MGAIFTIRGRLIALALVSVVATGAIVAGWWSVFNELKVGGPVYGRVVQAKDLLADVNPPPEYIIQAYQTISRAQNADPRDLDGLKLTLLQQKSLYLERHAYWEKAGLKGEVADLLLERSFKPAAKFFEVADTVFFPALARGSSFRAQMAFAEMEILYDEHRAAIDALVAAANTLSTTTEAEAADRETHLKGVVLALTLLATLIALIAPLLVSRSVTRPLDRLIGAVRNLGAGQTESPIPDTDRRDELAPLAVALEQWRQSLIAAADTARREQADLALRDQRQRKIETTTQQFDSSVKLLLEKIKSAASELHLSSDTLTNNADQTQRQSADVSTATEQATANVATVATAATQLSSSIGEISRQVHQSAAIARTATAEAEAANRTIAGLLEAAQKIGAVVNLINDIASQTNLLALNATIESARAGEAGKGFAVVAGEVKTLAGQTARATEDIAQQVTAVQQATEAAARTLDGIGQTIRTLNELSTAIAGAVEQQSAATSEISRNVEEASANTSRTSGNIAGVAQAAAETGRMAQGVFQAANGLLSETETLETEVQRFLNEVRTA</sequence>
<dbReference type="OrthoDB" id="3378718at2"/>